<feature type="transmembrane region" description="Helical" evidence="1">
    <location>
        <begin position="63"/>
        <end position="80"/>
    </location>
</feature>
<keyword evidence="1" id="KW-1133">Transmembrane helix</keyword>
<gene>
    <name evidence="2" type="ORF">MCM1_3059</name>
</gene>
<sequence length="85" mass="9943">MVAILKIPKGIGKFKLRKGRSYTHLKYITLISHFDISSPAERGVEPLDSLSVERGMKERNIRYFFLGLMTFGKLLTQMIWRSRIR</sequence>
<proteinExistence type="predicted"/>
<reference evidence="3" key="1">
    <citation type="submission" date="2014-06" db="EMBL/GenBank/DDBJ databases">
        <title>The complete genome sequence of Methanosarcina barkeri CM1.</title>
        <authorList>
            <consortium name="Pastoral Greenhouse Gas Research Consortium"/>
            <person name="Lambie S.C."/>
            <person name="Leahy S.C."/>
            <person name="Kelly W.J."/>
            <person name="Li D."/>
            <person name="Reilly K."/>
            <person name="Attwood G.T."/>
            <person name="Altermann E."/>
        </authorList>
    </citation>
    <scope>NUCLEOTIDE SEQUENCE [LARGE SCALE GENOMIC DNA]</scope>
    <source>
        <strain evidence="3">CM1</strain>
    </source>
</reference>
<protein>
    <submittedName>
        <fullName evidence="2">Uncharacterized protein</fullName>
    </submittedName>
</protein>
<accession>A0A0G3CH23</accession>
<keyword evidence="1" id="KW-0812">Transmembrane</keyword>
<dbReference type="Proteomes" id="UP000035331">
    <property type="component" value="Chromosome"/>
</dbReference>
<evidence type="ECO:0000313" key="2">
    <source>
        <dbReference type="EMBL" id="AKJ40050.1"/>
    </source>
</evidence>
<keyword evidence="1" id="KW-0472">Membrane</keyword>
<dbReference type="PATRIC" id="fig|796385.3.peg.3738"/>
<dbReference type="AlphaFoldDB" id="A0A0G3CH23"/>
<reference evidence="2 3" key="2">
    <citation type="journal article" date="2015" name="Stand. Genomic Sci.">
        <title>The complete genome sequence of the rumen methanogen Methanosarcina barkeri CM1.</title>
        <authorList>
            <person name="Lambie S.C."/>
            <person name="Kelly W.J."/>
            <person name="Leahy S.C."/>
            <person name="Li D."/>
            <person name="Reilly K."/>
            <person name="McAllister T.A."/>
            <person name="Valle E.R."/>
            <person name="Attwood G.T."/>
            <person name="Altermann E."/>
        </authorList>
    </citation>
    <scope>NUCLEOTIDE SEQUENCE [LARGE SCALE GENOMIC DNA]</scope>
    <source>
        <strain evidence="2 3">CM1</strain>
    </source>
</reference>
<evidence type="ECO:0000256" key="1">
    <source>
        <dbReference type="SAM" id="Phobius"/>
    </source>
</evidence>
<name>A0A0G3CH23_METBA</name>
<dbReference type="EMBL" id="CP008746">
    <property type="protein sequence ID" value="AKJ40050.1"/>
    <property type="molecule type" value="Genomic_DNA"/>
</dbReference>
<evidence type="ECO:0000313" key="3">
    <source>
        <dbReference type="Proteomes" id="UP000035331"/>
    </source>
</evidence>
<organism evidence="2 3">
    <name type="scientific">Methanosarcina barkeri CM1</name>
    <dbReference type="NCBI Taxonomy" id="796385"/>
    <lineage>
        <taxon>Archaea</taxon>
        <taxon>Methanobacteriati</taxon>
        <taxon>Methanobacteriota</taxon>
        <taxon>Stenosarchaea group</taxon>
        <taxon>Methanomicrobia</taxon>
        <taxon>Methanosarcinales</taxon>
        <taxon>Methanosarcinaceae</taxon>
        <taxon>Methanosarcina</taxon>
    </lineage>
</organism>